<dbReference type="PANTHER" id="PTHR18895:SF74">
    <property type="entry name" value="MTRF1L RELEASE FACTOR GLUTAMINE METHYLTRANSFERASE"/>
    <property type="match status" value="1"/>
</dbReference>
<dbReference type="Pfam" id="PF05175">
    <property type="entry name" value="MTS"/>
    <property type="match status" value="1"/>
</dbReference>
<dbReference type="GO" id="GO:0102559">
    <property type="term" value="F:peptide chain release factor N(5)-glutamine methyltransferase activity"/>
    <property type="evidence" value="ECO:0007669"/>
    <property type="project" value="UniProtKB-EC"/>
</dbReference>
<feature type="domain" description="Release factor glutamine methyltransferase N-terminal" evidence="7">
    <location>
        <begin position="20"/>
        <end position="89"/>
    </location>
</feature>
<dbReference type="EC" id="2.1.1.297" evidence="5"/>
<evidence type="ECO:0000256" key="1">
    <source>
        <dbReference type="ARBA" id="ARBA00022603"/>
    </source>
</evidence>
<dbReference type="Gene3D" id="1.10.8.10">
    <property type="entry name" value="DNA helicase RuvA subunit, C-terminal domain"/>
    <property type="match status" value="1"/>
</dbReference>
<dbReference type="CDD" id="cd02440">
    <property type="entry name" value="AdoMet_MTases"/>
    <property type="match status" value="1"/>
</dbReference>
<sequence length="307" mass="32730">MERPLPTRRPSGAARESLGQALGWATAELAATSETPRLEAEVLLTQVLGGDRAQLRAWPERPLDPDRAARFRALVERRRAGEPLAYITGEREFWSRRFRVGPGVLIPRPETELLVELALTLLPQDRPAELLDLGTGTGVIAVTLALERPAIRALATDLSPEALALAMENAARHGATNLRFALGNWFVAVPAGARFDLVVSNPPYIATGDPHLGRGDLRFEPALALVAGPEGLDALAAIVAAAGAYLKPEGWLLLEHGYTQADAVAALLAAHGYGEIAHHADLQGHRRVVAARRPRSPGSLPVAAPPG</sequence>
<feature type="binding site" evidence="5">
    <location>
        <position position="201"/>
    </location>
    <ligand>
        <name>S-adenosyl-L-methionine</name>
        <dbReference type="ChEBI" id="CHEBI:59789"/>
    </ligand>
</feature>
<comment type="catalytic activity">
    <reaction evidence="4 5">
        <text>L-glutaminyl-[peptide chain release factor] + S-adenosyl-L-methionine = N(5)-methyl-L-glutaminyl-[peptide chain release factor] + S-adenosyl-L-homocysteine + H(+)</text>
        <dbReference type="Rhea" id="RHEA:42896"/>
        <dbReference type="Rhea" id="RHEA-COMP:10271"/>
        <dbReference type="Rhea" id="RHEA-COMP:10272"/>
        <dbReference type="ChEBI" id="CHEBI:15378"/>
        <dbReference type="ChEBI" id="CHEBI:30011"/>
        <dbReference type="ChEBI" id="CHEBI:57856"/>
        <dbReference type="ChEBI" id="CHEBI:59789"/>
        <dbReference type="ChEBI" id="CHEBI:61891"/>
        <dbReference type="EC" id="2.1.1.297"/>
    </reaction>
</comment>
<dbReference type="EMBL" id="OZ026884">
    <property type="protein sequence ID" value="CAL1240980.1"/>
    <property type="molecule type" value="Genomic_DNA"/>
</dbReference>
<evidence type="ECO:0000259" key="7">
    <source>
        <dbReference type="Pfam" id="PF17827"/>
    </source>
</evidence>
<keyword evidence="3 5" id="KW-0949">S-adenosyl-L-methionine</keyword>
<evidence type="ECO:0000256" key="5">
    <source>
        <dbReference type="HAMAP-Rule" id="MF_02126"/>
    </source>
</evidence>
<feature type="domain" description="Methyltransferase small" evidence="6">
    <location>
        <begin position="117"/>
        <end position="206"/>
    </location>
</feature>
<dbReference type="PANTHER" id="PTHR18895">
    <property type="entry name" value="HEMK METHYLTRANSFERASE"/>
    <property type="match status" value="1"/>
</dbReference>
<comment type="similarity">
    <text evidence="5">Belongs to the protein N5-glutamine methyltransferase family. PrmC subfamily.</text>
</comment>
<dbReference type="HAMAP" id="MF_02126">
    <property type="entry name" value="RF_methyltr_PrmC"/>
    <property type="match status" value="1"/>
</dbReference>
<dbReference type="GO" id="GO:0032259">
    <property type="term" value="P:methylation"/>
    <property type="evidence" value="ECO:0007669"/>
    <property type="project" value="UniProtKB-KW"/>
</dbReference>
<reference evidence="8 9" key="1">
    <citation type="submission" date="2024-04" db="EMBL/GenBank/DDBJ databases">
        <authorList>
            <person name="Cremers G."/>
        </authorList>
    </citation>
    <scope>NUCLEOTIDE SEQUENCE [LARGE SCALE GENOMIC DNA]</scope>
    <source>
        <strain evidence="8">MeCH1-AG</strain>
    </source>
</reference>
<accession>A0ABM9NK34</accession>
<dbReference type="Proteomes" id="UP001497493">
    <property type="component" value="Chromosome"/>
</dbReference>
<dbReference type="InterPro" id="IPR002052">
    <property type="entry name" value="DNA_methylase_N6_adenine_CS"/>
</dbReference>
<evidence type="ECO:0000313" key="8">
    <source>
        <dbReference type="EMBL" id="CAL1240980.1"/>
    </source>
</evidence>
<dbReference type="InterPro" id="IPR019874">
    <property type="entry name" value="RF_methyltr_PrmC"/>
</dbReference>
<dbReference type="InterPro" id="IPR029063">
    <property type="entry name" value="SAM-dependent_MTases_sf"/>
</dbReference>
<name>A0ABM9NK34_9GAMM</name>
<feature type="binding site" evidence="5">
    <location>
        <begin position="201"/>
        <end position="204"/>
    </location>
    <ligand>
        <name>substrate</name>
    </ligand>
</feature>
<dbReference type="Pfam" id="PF17827">
    <property type="entry name" value="PrmC_N"/>
    <property type="match status" value="1"/>
</dbReference>
<organism evidence="8 9">
    <name type="scientific">Candidatus Methylocalor cossyra</name>
    <dbReference type="NCBI Taxonomy" id="3108543"/>
    <lineage>
        <taxon>Bacteria</taxon>
        <taxon>Pseudomonadati</taxon>
        <taxon>Pseudomonadota</taxon>
        <taxon>Gammaproteobacteria</taxon>
        <taxon>Methylococcales</taxon>
        <taxon>Methylococcaceae</taxon>
        <taxon>Candidatus Methylocalor</taxon>
    </lineage>
</organism>
<evidence type="ECO:0000256" key="4">
    <source>
        <dbReference type="ARBA" id="ARBA00048391"/>
    </source>
</evidence>
<dbReference type="InterPro" id="IPR040758">
    <property type="entry name" value="PrmC_N"/>
</dbReference>
<dbReference type="PROSITE" id="PS00092">
    <property type="entry name" value="N6_MTASE"/>
    <property type="match status" value="1"/>
</dbReference>
<protein>
    <recommendedName>
        <fullName evidence="5">Release factor glutamine methyltransferase</fullName>
        <shortName evidence="5">RF MTase</shortName>
        <ecNumber evidence="5">2.1.1.297</ecNumber>
    </recommendedName>
    <alternativeName>
        <fullName evidence="5">N5-glutamine methyltransferase PrmC</fullName>
    </alternativeName>
    <alternativeName>
        <fullName evidence="5">Protein-(glutamine-N5) MTase PrmC</fullName>
    </alternativeName>
    <alternativeName>
        <fullName evidence="5">Protein-glutamine N-methyltransferase PrmC</fullName>
    </alternativeName>
</protein>
<dbReference type="InterPro" id="IPR004556">
    <property type="entry name" value="HemK-like"/>
</dbReference>
<feature type="binding site" evidence="5">
    <location>
        <begin position="134"/>
        <end position="138"/>
    </location>
    <ligand>
        <name>S-adenosyl-L-methionine</name>
        <dbReference type="ChEBI" id="CHEBI:59789"/>
    </ligand>
</feature>
<gene>
    <name evidence="5 8" type="primary">prmC</name>
    <name evidence="8" type="ORF">MECH1_V1_2204</name>
</gene>
<dbReference type="Gene3D" id="3.40.50.150">
    <property type="entry name" value="Vaccinia Virus protein VP39"/>
    <property type="match status" value="1"/>
</dbReference>
<proteinExistence type="inferred from homology"/>
<dbReference type="InterPro" id="IPR007848">
    <property type="entry name" value="Small_mtfrase_dom"/>
</dbReference>
<comment type="function">
    <text evidence="5">Methylates the class 1 translation termination release factors RF1/PrfA and RF2/PrfB on the glutamine residue of the universally conserved GGQ motif.</text>
</comment>
<dbReference type="NCBIfam" id="TIGR00536">
    <property type="entry name" value="hemK_fam"/>
    <property type="match status" value="1"/>
</dbReference>
<evidence type="ECO:0000259" key="6">
    <source>
        <dbReference type="Pfam" id="PF05175"/>
    </source>
</evidence>
<feature type="binding site" evidence="5">
    <location>
        <position position="185"/>
    </location>
    <ligand>
        <name>S-adenosyl-L-methionine</name>
        <dbReference type="ChEBI" id="CHEBI:59789"/>
    </ligand>
</feature>
<dbReference type="InterPro" id="IPR050320">
    <property type="entry name" value="N5-glutamine_MTase"/>
</dbReference>
<evidence type="ECO:0000313" key="9">
    <source>
        <dbReference type="Proteomes" id="UP001497493"/>
    </source>
</evidence>
<feature type="binding site" evidence="5">
    <location>
        <position position="157"/>
    </location>
    <ligand>
        <name>S-adenosyl-L-methionine</name>
        <dbReference type="ChEBI" id="CHEBI:59789"/>
    </ligand>
</feature>
<evidence type="ECO:0000256" key="2">
    <source>
        <dbReference type="ARBA" id="ARBA00022679"/>
    </source>
</evidence>
<keyword evidence="1 5" id="KW-0489">Methyltransferase</keyword>
<evidence type="ECO:0000256" key="3">
    <source>
        <dbReference type="ARBA" id="ARBA00022691"/>
    </source>
</evidence>
<dbReference type="SUPFAM" id="SSF53335">
    <property type="entry name" value="S-adenosyl-L-methionine-dependent methyltransferases"/>
    <property type="match status" value="1"/>
</dbReference>
<dbReference type="NCBIfam" id="TIGR03534">
    <property type="entry name" value="RF_mod_PrmC"/>
    <property type="match status" value="1"/>
</dbReference>
<keyword evidence="2 5" id="KW-0808">Transferase</keyword>
<keyword evidence="9" id="KW-1185">Reference proteome</keyword>
<dbReference type="RefSeq" id="WP_348757520.1">
    <property type="nucleotide sequence ID" value="NZ_OZ026884.1"/>
</dbReference>